<protein>
    <submittedName>
        <fullName evidence="2">Uncharacterized protein</fullName>
    </submittedName>
</protein>
<dbReference type="Proteomes" id="UP001293593">
    <property type="component" value="Unassembled WGS sequence"/>
</dbReference>
<gene>
    <name evidence="2" type="ORF">QN277_003314</name>
</gene>
<evidence type="ECO:0000256" key="1">
    <source>
        <dbReference type="SAM" id="MobiDB-lite"/>
    </source>
</evidence>
<feature type="compositionally biased region" description="Basic residues" evidence="1">
    <location>
        <begin position="26"/>
        <end position="39"/>
    </location>
</feature>
<name>A0AAE1JVK0_9FABA</name>
<organism evidence="2 3">
    <name type="scientific">Acacia crassicarpa</name>
    <name type="common">northern wattle</name>
    <dbReference type="NCBI Taxonomy" id="499986"/>
    <lineage>
        <taxon>Eukaryota</taxon>
        <taxon>Viridiplantae</taxon>
        <taxon>Streptophyta</taxon>
        <taxon>Embryophyta</taxon>
        <taxon>Tracheophyta</taxon>
        <taxon>Spermatophyta</taxon>
        <taxon>Magnoliopsida</taxon>
        <taxon>eudicotyledons</taxon>
        <taxon>Gunneridae</taxon>
        <taxon>Pentapetalae</taxon>
        <taxon>rosids</taxon>
        <taxon>fabids</taxon>
        <taxon>Fabales</taxon>
        <taxon>Fabaceae</taxon>
        <taxon>Caesalpinioideae</taxon>
        <taxon>mimosoid clade</taxon>
        <taxon>Acacieae</taxon>
        <taxon>Acacia</taxon>
    </lineage>
</organism>
<keyword evidence="3" id="KW-1185">Reference proteome</keyword>
<evidence type="ECO:0000313" key="3">
    <source>
        <dbReference type="Proteomes" id="UP001293593"/>
    </source>
</evidence>
<sequence length="102" mass="11535">MKWTSVLDEKGCDDSNRDSTDEGQTGKKKKKRKAKKKKLNSLTENGSEGLCENSGSDWNPFACTRLPLPVALCRGRFKHQYDELVKCHKSKKLTLPRGMDCC</sequence>
<dbReference type="AlphaFoldDB" id="A0AAE1JVK0"/>
<dbReference type="EMBL" id="JAWXYG010000010">
    <property type="protein sequence ID" value="KAK4260164.1"/>
    <property type="molecule type" value="Genomic_DNA"/>
</dbReference>
<accession>A0AAE1JVK0</accession>
<reference evidence="2" key="1">
    <citation type="submission" date="2023-10" db="EMBL/GenBank/DDBJ databases">
        <title>Chromosome-level genome of the transformable northern wattle, Acacia crassicarpa.</title>
        <authorList>
            <person name="Massaro I."/>
            <person name="Sinha N.R."/>
            <person name="Poethig S."/>
            <person name="Leichty A.R."/>
        </authorList>
    </citation>
    <scope>NUCLEOTIDE SEQUENCE</scope>
    <source>
        <strain evidence="2">Acra3RX</strain>
        <tissue evidence="2">Leaf</tissue>
    </source>
</reference>
<proteinExistence type="predicted"/>
<feature type="compositionally biased region" description="Basic and acidic residues" evidence="1">
    <location>
        <begin position="7"/>
        <end position="20"/>
    </location>
</feature>
<evidence type="ECO:0000313" key="2">
    <source>
        <dbReference type="EMBL" id="KAK4260164.1"/>
    </source>
</evidence>
<comment type="caution">
    <text evidence="2">The sequence shown here is derived from an EMBL/GenBank/DDBJ whole genome shotgun (WGS) entry which is preliminary data.</text>
</comment>
<feature type="region of interest" description="Disordered" evidence="1">
    <location>
        <begin position="1"/>
        <end position="52"/>
    </location>
</feature>